<gene>
    <name evidence="2" type="ORF">LTR97_003393</name>
</gene>
<dbReference type="Pfam" id="PF06985">
    <property type="entry name" value="HET"/>
    <property type="match status" value="1"/>
</dbReference>
<comment type="caution">
    <text evidence="2">The sequence shown here is derived from an EMBL/GenBank/DDBJ whole genome shotgun (WGS) entry which is preliminary data.</text>
</comment>
<sequence>MIIVNGVRVKVHKNLEIALRALHAEHVFEGQYWIDALSIHQGDLTERSEQVGRMRDIYSRSSQVIAWLGEEANDSAKAFTLLHHLAEWTGSNLSKGKATRKWGFGDSGDGYWLALQQLVLRPYWRRLWIMQELVMGGTRVVVRCGPSQLEWSIFLKGIVALQSHWWHYKDDAIRKDRAQIGAPQSAWNVTALHMLHNQLRPLCEQEIASSSSAQRPDLGSLMVLAATTFAFDPRDKVYGLIGMMEQSIADRIRPDYAMPVPETFTKVAVANYEARHDLELLRDCNLWGKCPSWVPDWTWHQRPGNARFQRTDDRFRREFNAHAGIPATFTISEDRRRLTC</sequence>
<proteinExistence type="predicted"/>
<dbReference type="PANTHER" id="PTHR24148:SF73">
    <property type="entry name" value="HET DOMAIN PROTEIN (AFU_ORTHOLOGUE AFUA_8G01020)"/>
    <property type="match status" value="1"/>
</dbReference>
<dbReference type="EMBL" id="JAVRQU010000004">
    <property type="protein sequence ID" value="KAK5704375.1"/>
    <property type="molecule type" value="Genomic_DNA"/>
</dbReference>
<evidence type="ECO:0000313" key="2">
    <source>
        <dbReference type="EMBL" id="KAK5704375.1"/>
    </source>
</evidence>
<feature type="domain" description="Heterokaryon incompatibility" evidence="1">
    <location>
        <begin position="3"/>
        <end position="132"/>
    </location>
</feature>
<evidence type="ECO:0000259" key="1">
    <source>
        <dbReference type="Pfam" id="PF06985"/>
    </source>
</evidence>
<name>A0AAN7WAU5_9PEZI</name>
<dbReference type="AlphaFoldDB" id="A0AAN7WAU5"/>
<dbReference type="InterPro" id="IPR052895">
    <property type="entry name" value="HetReg/Transcr_Mod"/>
</dbReference>
<reference evidence="2" key="1">
    <citation type="submission" date="2023-08" db="EMBL/GenBank/DDBJ databases">
        <title>Black Yeasts Isolated from many extreme environments.</title>
        <authorList>
            <person name="Coleine C."/>
            <person name="Stajich J.E."/>
            <person name="Selbmann L."/>
        </authorList>
    </citation>
    <scope>NUCLEOTIDE SEQUENCE</scope>
    <source>
        <strain evidence="2">CCFEE 5810</strain>
    </source>
</reference>
<evidence type="ECO:0000313" key="3">
    <source>
        <dbReference type="Proteomes" id="UP001310594"/>
    </source>
</evidence>
<dbReference type="PANTHER" id="PTHR24148">
    <property type="entry name" value="ANKYRIN REPEAT DOMAIN-CONTAINING PROTEIN 39 HOMOLOG-RELATED"/>
    <property type="match status" value="1"/>
</dbReference>
<accession>A0AAN7WAU5</accession>
<dbReference type="InterPro" id="IPR010730">
    <property type="entry name" value="HET"/>
</dbReference>
<dbReference type="Proteomes" id="UP001310594">
    <property type="component" value="Unassembled WGS sequence"/>
</dbReference>
<organism evidence="2 3">
    <name type="scientific">Elasticomyces elasticus</name>
    <dbReference type="NCBI Taxonomy" id="574655"/>
    <lineage>
        <taxon>Eukaryota</taxon>
        <taxon>Fungi</taxon>
        <taxon>Dikarya</taxon>
        <taxon>Ascomycota</taxon>
        <taxon>Pezizomycotina</taxon>
        <taxon>Dothideomycetes</taxon>
        <taxon>Dothideomycetidae</taxon>
        <taxon>Mycosphaerellales</taxon>
        <taxon>Teratosphaeriaceae</taxon>
        <taxon>Elasticomyces</taxon>
    </lineage>
</organism>
<protein>
    <recommendedName>
        <fullName evidence="1">Heterokaryon incompatibility domain-containing protein</fullName>
    </recommendedName>
</protein>